<dbReference type="GO" id="GO:0008528">
    <property type="term" value="F:G protein-coupled peptide receptor activity"/>
    <property type="evidence" value="ECO:0007669"/>
    <property type="project" value="InterPro"/>
</dbReference>
<dbReference type="EMBL" id="JAZGQO010000021">
    <property type="protein sequence ID" value="KAK6166952.1"/>
    <property type="molecule type" value="Genomic_DNA"/>
</dbReference>
<dbReference type="InterPro" id="IPR052954">
    <property type="entry name" value="GPCR-Ligand_Int"/>
</dbReference>
<feature type="domain" description="G-protein coupled receptors family 1 profile" evidence="6">
    <location>
        <begin position="67"/>
        <end position="344"/>
    </location>
</feature>
<accession>A0AAN8IX43</accession>
<feature type="transmembrane region" description="Helical" evidence="5">
    <location>
        <begin position="137"/>
        <end position="160"/>
    </location>
</feature>
<proteinExistence type="predicted"/>
<dbReference type="InterPro" id="IPR019427">
    <property type="entry name" value="7TM_GPCR_serpentine_rcpt_Srw"/>
</dbReference>
<dbReference type="InterPro" id="IPR000276">
    <property type="entry name" value="GPCR_Rhodpsn"/>
</dbReference>
<evidence type="ECO:0000259" key="6">
    <source>
        <dbReference type="PROSITE" id="PS50262"/>
    </source>
</evidence>
<keyword evidence="4 5" id="KW-0472">Membrane</keyword>
<feature type="transmembrane region" description="Helical" evidence="5">
    <location>
        <begin position="234"/>
        <end position="253"/>
    </location>
</feature>
<keyword evidence="8" id="KW-1185">Reference proteome</keyword>
<feature type="transmembrane region" description="Helical" evidence="5">
    <location>
        <begin position="55"/>
        <end position="75"/>
    </location>
</feature>
<reference evidence="7 8" key="1">
    <citation type="submission" date="2024-01" db="EMBL/GenBank/DDBJ databases">
        <title>The genome of the rayed Mediterranean limpet Patella caerulea (Linnaeus, 1758).</title>
        <authorList>
            <person name="Anh-Thu Weber A."/>
            <person name="Halstead-Nussloch G."/>
        </authorList>
    </citation>
    <scope>NUCLEOTIDE SEQUENCE [LARGE SCALE GENOMIC DNA]</scope>
    <source>
        <strain evidence="7">AATW-2023a</strain>
        <tissue evidence="7">Whole specimen</tissue>
    </source>
</reference>
<dbReference type="AlphaFoldDB" id="A0AAN8IX43"/>
<dbReference type="PANTHER" id="PTHR46641:SF25">
    <property type="entry name" value="CNMAMIDE RECEPTOR-RELATED"/>
    <property type="match status" value="1"/>
</dbReference>
<sequence length="396" mass="45273">MDISTEYPTALNYTESMSWSNTTLYYTDSPSDYNNDLTIISKEVADLMKSIIDCYIIPPIVLIGLIGNILSLIILSGRRMRCYTTNIILAYLALVDALFLTTMFLRKMPCLVAKFDAVTAKIIDLIMITQPLILEYIFGRLSCLLSLVICCERFIAVFYPMKVKIWVTPKRICLVLALVTLVVVGYLAVGFTLASNIWYYDDQYNRTMPRYTLQPIYLNNRQFFDAYNFMARPIIFRLLPVSLVLILYVAIILQMRRRTKWLNDVTSSTDNSNNETELRSLTKMLMTIVSIFIMCVLPSAINFLFVLTDDQYRYSGQFRNAYRAFTSLGTVGDVINSSANFFVYVALNKKFLAILSGMFCCQRKKLTKKLDMFNSNLTITSKVSKSISSGLDQDPV</sequence>
<dbReference type="Gene3D" id="1.20.1070.10">
    <property type="entry name" value="Rhodopsin 7-helix transmembrane proteins"/>
    <property type="match status" value="1"/>
</dbReference>
<feature type="transmembrane region" description="Helical" evidence="5">
    <location>
        <begin position="284"/>
        <end position="307"/>
    </location>
</feature>
<feature type="transmembrane region" description="Helical" evidence="5">
    <location>
        <begin position="87"/>
        <end position="105"/>
    </location>
</feature>
<gene>
    <name evidence="7" type="ORF">SNE40_023546</name>
</gene>
<comment type="subcellular location">
    <subcellularLocation>
        <location evidence="1">Membrane</location>
    </subcellularLocation>
</comment>
<evidence type="ECO:0000256" key="3">
    <source>
        <dbReference type="ARBA" id="ARBA00022989"/>
    </source>
</evidence>
<feature type="transmembrane region" description="Helical" evidence="5">
    <location>
        <begin position="172"/>
        <end position="200"/>
    </location>
</feature>
<keyword evidence="2 5" id="KW-0812">Transmembrane</keyword>
<dbReference type="GO" id="GO:0016020">
    <property type="term" value="C:membrane"/>
    <property type="evidence" value="ECO:0007669"/>
    <property type="project" value="UniProtKB-SubCell"/>
</dbReference>
<protein>
    <recommendedName>
        <fullName evidence="6">G-protein coupled receptors family 1 profile domain-containing protein</fullName>
    </recommendedName>
</protein>
<dbReference type="CDD" id="cd14978">
    <property type="entry name" value="7tmA_FMRFamide_R-like"/>
    <property type="match status" value="1"/>
</dbReference>
<dbReference type="Pfam" id="PF10324">
    <property type="entry name" value="7TM_GPCR_Srw"/>
    <property type="match status" value="1"/>
</dbReference>
<dbReference type="PANTHER" id="PTHR46641">
    <property type="entry name" value="FMRFAMIDE RECEPTOR-RELATED"/>
    <property type="match status" value="1"/>
</dbReference>
<dbReference type="Proteomes" id="UP001347796">
    <property type="component" value="Unassembled WGS sequence"/>
</dbReference>
<evidence type="ECO:0000256" key="5">
    <source>
        <dbReference type="SAM" id="Phobius"/>
    </source>
</evidence>
<evidence type="ECO:0000256" key="4">
    <source>
        <dbReference type="ARBA" id="ARBA00023136"/>
    </source>
</evidence>
<dbReference type="PRINTS" id="PR00237">
    <property type="entry name" value="GPCRRHODOPSN"/>
</dbReference>
<name>A0AAN8IX43_PATCE</name>
<keyword evidence="3 5" id="KW-1133">Transmembrane helix</keyword>
<comment type="caution">
    <text evidence="7">The sequence shown here is derived from an EMBL/GenBank/DDBJ whole genome shotgun (WGS) entry which is preliminary data.</text>
</comment>
<dbReference type="SUPFAM" id="SSF81321">
    <property type="entry name" value="Family A G protein-coupled receptor-like"/>
    <property type="match status" value="1"/>
</dbReference>
<organism evidence="7 8">
    <name type="scientific">Patella caerulea</name>
    <name type="common">Rayed Mediterranean limpet</name>
    <dbReference type="NCBI Taxonomy" id="87958"/>
    <lineage>
        <taxon>Eukaryota</taxon>
        <taxon>Metazoa</taxon>
        <taxon>Spiralia</taxon>
        <taxon>Lophotrochozoa</taxon>
        <taxon>Mollusca</taxon>
        <taxon>Gastropoda</taxon>
        <taxon>Patellogastropoda</taxon>
        <taxon>Patelloidea</taxon>
        <taxon>Patellidae</taxon>
        <taxon>Patella</taxon>
    </lineage>
</organism>
<evidence type="ECO:0000313" key="8">
    <source>
        <dbReference type="Proteomes" id="UP001347796"/>
    </source>
</evidence>
<evidence type="ECO:0000313" key="7">
    <source>
        <dbReference type="EMBL" id="KAK6166952.1"/>
    </source>
</evidence>
<evidence type="ECO:0000256" key="1">
    <source>
        <dbReference type="ARBA" id="ARBA00004370"/>
    </source>
</evidence>
<dbReference type="PROSITE" id="PS50262">
    <property type="entry name" value="G_PROTEIN_RECEP_F1_2"/>
    <property type="match status" value="1"/>
</dbReference>
<dbReference type="InterPro" id="IPR017452">
    <property type="entry name" value="GPCR_Rhodpsn_7TM"/>
</dbReference>
<evidence type="ECO:0000256" key="2">
    <source>
        <dbReference type="ARBA" id="ARBA00022692"/>
    </source>
</evidence>